<reference evidence="3" key="2">
    <citation type="journal article" date="2008" name="Nucleic Acids Res.">
        <title>The rice annotation project database (RAP-DB): 2008 update.</title>
        <authorList>
            <consortium name="The rice annotation project (RAP)"/>
        </authorList>
    </citation>
    <scope>GENOME REANNOTATION</scope>
    <source>
        <strain evidence="3">cv. Nipponbare</strain>
    </source>
</reference>
<evidence type="ECO:0000313" key="2">
    <source>
        <dbReference type="EMBL" id="BAD19855.1"/>
    </source>
</evidence>
<dbReference type="EMBL" id="AP005535">
    <property type="protein sequence ID" value="BAD19855.1"/>
    <property type="molecule type" value="Genomic_DNA"/>
</dbReference>
<sequence>MLPPPDSADLSSSRSRYTNDDEHDARQHAGNEEQPAEAPETEARRADAAAAALLDCLSHYPAYSSGVYCSGPRVLIAPLLYSLRGISDEQRKALPPRIRIAYFRYVCLLNPHSRPCVLSLRHYRSTAYVTLCDADARWPQGRPCCFQLGRMLRSQLRRGISVYLPFLNSCLWLNRIP</sequence>
<organism evidence="2 3">
    <name type="scientific">Oryza sativa subsp. japonica</name>
    <name type="common">Rice</name>
    <dbReference type="NCBI Taxonomy" id="39947"/>
    <lineage>
        <taxon>Eukaryota</taxon>
        <taxon>Viridiplantae</taxon>
        <taxon>Streptophyta</taxon>
        <taxon>Embryophyta</taxon>
        <taxon>Tracheophyta</taxon>
        <taxon>Spermatophyta</taxon>
        <taxon>Magnoliopsida</taxon>
        <taxon>Liliopsida</taxon>
        <taxon>Poales</taxon>
        <taxon>Poaceae</taxon>
        <taxon>BOP clade</taxon>
        <taxon>Oryzoideae</taxon>
        <taxon>Oryzeae</taxon>
        <taxon>Oryzinae</taxon>
        <taxon>Oryza</taxon>
        <taxon>Oryza sativa</taxon>
    </lineage>
</organism>
<name>A0A0P0VQP8_ORYSJ</name>
<accession>A0A0P0VQP8</accession>
<proteinExistence type="predicted"/>
<evidence type="ECO:0000256" key="1">
    <source>
        <dbReference type="SAM" id="MobiDB-lite"/>
    </source>
</evidence>
<dbReference type="AlphaFoldDB" id="A0A0P0VQP8"/>
<reference evidence="3" key="1">
    <citation type="journal article" date="2005" name="Nature">
        <title>The map-based sequence of the rice genome.</title>
        <authorList>
            <consortium name="International rice genome sequencing project (IRGSP)"/>
            <person name="Matsumoto T."/>
            <person name="Wu J."/>
            <person name="Kanamori H."/>
            <person name="Katayose Y."/>
            <person name="Fujisawa M."/>
            <person name="Namiki N."/>
            <person name="Mizuno H."/>
            <person name="Yamamoto K."/>
            <person name="Antonio B.A."/>
            <person name="Baba T."/>
            <person name="Sakata K."/>
            <person name="Nagamura Y."/>
            <person name="Aoki H."/>
            <person name="Arikawa K."/>
            <person name="Arita K."/>
            <person name="Bito T."/>
            <person name="Chiden Y."/>
            <person name="Fujitsuka N."/>
            <person name="Fukunaka R."/>
            <person name="Hamada M."/>
            <person name="Harada C."/>
            <person name="Hayashi A."/>
            <person name="Hijishita S."/>
            <person name="Honda M."/>
            <person name="Hosokawa S."/>
            <person name="Ichikawa Y."/>
            <person name="Idonuma A."/>
            <person name="Iijima M."/>
            <person name="Ikeda M."/>
            <person name="Ikeno M."/>
            <person name="Ito K."/>
            <person name="Ito S."/>
            <person name="Ito T."/>
            <person name="Ito Y."/>
            <person name="Ito Y."/>
            <person name="Iwabuchi A."/>
            <person name="Kamiya K."/>
            <person name="Karasawa W."/>
            <person name="Kurita K."/>
            <person name="Katagiri S."/>
            <person name="Kikuta A."/>
            <person name="Kobayashi H."/>
            <person name="Kobayashi N."/>
            <person name="Machita K."/>
            <person name="Maehara T."/>
            <person name="Masukawa M."/>
            <person name="Mizubayashi T."/>
            <person name="Mukai Y."/>
            <person name="Nagasaki H."/>
            <person name="Nagata Y."/>
            <person name="Naito S."/>
            <person name="Nakashima M."/>
            <person name="Nakama Y."/>
            <person name="Nakamichi Y."/>
            <person name="Nakamura M."/>
            <person name="Meguro A."/>
            <person name="Negishi M."/>
            <person name="Ohta I."/>
            <person name="Ohta T."/>
            <person name="Okamoto M."/>
            <person name="Ono N."/>
            <person name="Saji S."/>
            <person name="Sakaguchi M."/>
            <person name="Sakai K."/>
            <person name="Shibata M."/>
            <person name="Shimokawa T."/>
            <person name="Song J."/>
            <person name="Takazaki Y."/>
            <person name="Terasawa K."/>
            <person name="Tsugane M."/>
            <person name="Tsuji K."/>
            <person name="Ueda S."/>
            <person name="Waki K."/>
            <person name="Yamagata H."/>
            <person name="Yamamoto M."/>
            <person name="Yamamoto S."/>
            <person name="Yamane H."/>
            <person name="Yoshiki S."/>
            <person name="Yoshihara R."/>
            <person name="Yukawa K."/>
            <person name="Zhong H."/>
            <person name="Yano M."/>
            <person name="Yuan Q."/>
            <person name="Ouyang S."/>
            <person name="Liu J."/>
            <person name="Jones K.M."/>
            <person name="Gansberger K."/>
            <person name="Moffat K."/>
            <person name="Hill J."/>
            <person name="Bera J."/>
            <person name="Fadrosh D."/>
            <person name="Jin S."/>
            <person name="Johri S."/>
            <person name="Kim M."/>
            <person name="Overton L."/>
            <person name="Reardon M."/>
            <person name="Tsitrin T."/>
            <person name="Vuong H."/>
            <person name="Weaver B."/>
            <person name="Ciecko A."/>
            <person name="Tallon L."/>
            <person name="Jackson J."/>
            <person name="Pai G."/>
            <person name="Aken S.V."/>
            <person name="Utterback T."/>
            <person name="Reidmuller S."/>
            <person name="Feldblyum T."/>
            <person name="Hsiao J."/>
            <person name="Zismann V."/>
            <person name="Iobst S."/>
            <person name="de Vazeille A.R."/>
            <person name="Buell C.R."/>
            <person name="Ying K."/>
            <person name="Li Y."/>
            <person name="Lu T."/>
            <person name="Huang Y."/>
            <person name="Zhao Q."/>
            <person name="Feng Q."/>
            <person name="Zhang L."/>
            <person name="Zhu J."/>
            <person name="Weng Q."/>
            <person name="Mu J."/>
            <person name="Lu Y."/>
            <person name="Fan D."/>
            <person name="Liu Y."/>
            <person name="Guan J."/>
            <person name="Zhang Y."/>
            <person name="Yu S."/>
            <person name="Liu X."/>
            <person name="Zhang Y."/>
            <person name="Hong G."/>
            <person name="Han B."/>
            <person name="Choisne N."/>
            <person name="Demange N."/>
            <person name="Orjeda G."/>
            <person name="Samain S."/>
            <person name="Cattolico L."/>
            <person name="Pelletier E."/>
            <person name="Couloux A."/>
            <person name="Segurens B."/>
            <person name="Wincker P."/>
            <person name="D'Hont A."/>
            <person name="Scarpelli C."/>
            <person name="Weissenbach J."/>
            <person name="Salanoubat M."/>
            <person name="Quetier F."/>
            <person name="Yu Y."/>
            <person name="Kim H.R."/>
            <person name="Rambo T."/>
            <person name="Currie J."/>
            <person name="Collura K."/>
            <person name="Luo M."/>
            <person name="Yang T."/>
            <person name="Ammiraju J.S.S."/>
            <person name="Engler F."/>
            <person name="Soderlund C."/>
            <person name="Wing R.A."/>
            <person name="Palmer L.E."/>
            <person name="de la Bastide M."/>
            <person name="Spiegel L."/>
            <person name="Nascimento L."/>
            <person name="Zutavern T."/>
            <person name="O'Shaughnessy A."/>
            <person name="Dike S."/>
            <person name="Dedhia N."/>
            <person name="Preston R."/>
            <person name="Balija V."/>
            <person name="McCombie W.R."/>
            <person name="Chow T."/>
            <person name="Chen H."/>
            <person name="Chung M."/>
            <person name="Chen C."/>
            <person name="Shaw J."/>
            <person name="Wu H."/>
            <person name="Hsiao K."/>
            <person name="Chao Y."/>
            <person name="Chu M."/>
            <person name="Cheng C."/>
            <person name="Hour A."/>
            <person name="Lee P."/>
            <person name="Lin S."/>
            <person name="Lin Y."/>
            <person name="Liou J."/>
            <person name="Liu S."/>
            <person name="Hsing Y."/>
            <person name="Raghuvanshi S."/>
            <person name="Mohanty A."/>
            <person name="Bharti A.K."/>
            <person name="Gaur A."/>
            <person name="Gupta V."/>
            <person name="Kumar D."/>
            <person name="Ravi V."/>
            <person name="Vij S."/>
            <person name="Kapur A."/>
            <person name="Khurana P."/>
            <person name="Khurana P."/>
            <person name="Khurana J.P."/>
            <person name="Tyagi A.K."/>
            <person name="Gaikwad K."/>
            <person name="Singh A."/>
            <person name="Dalal V."/>
            <person name="Srivastava S."/>
            <person name="Dixit A."/>
            <person name="Pal A.K."/>
            <person name="Ghazi I.A."/>
            <person name="Yadav M."/>
            <person name="Pandit A."/>
            <person name="Bhargava A."/>
            <person name="Sureshbabu K."/>
            <person name="Batra K."/>
            <person name="Sharma T.R."/>
            <person name="Mohapatra T."/>
            <person name="Singh N.K."/>
            <person name="Messing J."/>
            <person name="Nelson A.B."/>
            <person name="Fuks G."/>
            <person name="Kavchok S."/>
            <person name="Keizer G."/>
            <person name="Linton E."/>
            <person name="Llaca V."/>
            <person name="Song R."/>
            <person name="Tanyolac B."/>
            <person name="Young S."/>
            <person name="Ho-Il K."/>
            <person name="Hahn J.H."/>
            <person name="Sangsakoo G."/>
            <person name="Vanavichit A."/>
            <person name="de Mattos Luiz.A.T."/>
            <person name="Zimmer P.D."/>
            <person name="Malone G."/>
            <person name="Dellagostin O."/>
            <person name="de Oliveira A.C."/>
            <person name="Bevan M."/>
            <person name="Bancroft I."/>
            <person name="Minx P."/>
            <person name="Cordum H."/>
            <person name="Wilson R."/>
            <person name="Cheng Z."/>
            <person name="Jin W."/>
            <person name="Jiang J."/>
            <person name="Leong S.A."/>
            <person name="Iwama H."/>
            <person name="Gojobori T."/>
            <person name="Itoh T."/>
            <person name="Niimura Y."/>
            <person name="Fujii Y."/>
            <person name="Habara T."/>
            <person name="Sakai H."/>
            <person name="Sato Y."/>
            <person name="Wilson G."/>
            <person name="Kumar K."/>
            <person name="McCouch S."/>
            <person name="Juretic N."/>
            <person name="Hoen D."/>
            <person name="Wright S."/>
            <person name="Bruskiewich R."/>
            <person name="Bureau T."/>
            <person name="Miyao A."/>
            <person name="Hirochika H."/>
            <person name="Nishikawa T."/>
            <person name="Kadowaki K."/>
            <person name="Sugiura M."/>
            <person name="Burr B."/>
            <person name="Sasaki T."/>
        </authorList>
    </citation>
    <scope>NUCLEOTIDE SEQUENCE [LARGE SCALE GENOMIC DNA]</scope>
    <source>
        <strain evidence="3">cv. Nipponbare</strain>
    </source>
</reference>
<feature type="compositionally biased region" description="Basic and acidic residues" evidence="1">
    <location>
        <begin position="17"/>
        <end position="31"/>
    </location>
</feature>
<dbReference type="Proteomes" id="UP000000763">
    <property type="component" value="Chromosome 2"/>
</dbReference>
<protein>
    <submittedName>
        <fullName evidence="2">Uncharacterized protein</fullName>
    </submittedName>
</protein>
<evidence type="ECO:0000313" key="3">
    <source>
        <dbReference type="Proteomes" id="UP000000763"/>
    </source>
</evidence>
<gene>
    <name evidence="2" type="primary">OSJNBa0054K20.14</name>
</gene>
<feature type="region of interest" description="Disordered" evidence="1">
    <location>
        <begin position="1"/>
        <end position="44"/>
    </location>
</feature>
<feature type="compositionally biased region" description="Low complexity" evidence="1">
    <location>
        <begin position="7"/>
        <end position="16"/>
    </location>
</feature>